<feature type="domain" description="Type II/III secretion system secretin-like" evidence="3">
    <location>
        <begin position="415"/>
        <end position="565"/>
    </location>
</feature>
<protein>
    <submittedName>
        <fullName evidence="4">Type II and III secretion system protein</fullName>
    </submittedName>
</protein>
<gene>
    <name evidence="4" type="ORF">BECKFM1743A_GA0114220_100708</name>
    <name evidence="6" type="ORF">BECKFM1743B_GA0114221_100412</name>
    <name evidence="5" type="ORF">BECKFM1743C_GA0114222_103232</name>
</gene>
<dbReference type="Pfam" id="PF00263">
    <property type="entry name" value="Secretin"/>
    <property type="match status" value="1"/>
</dbReference>
<feature type="region of interest" description="Disordered" evidence="2">
    <location>
        <begin position="52"/>
        <end position="85"/>
    </location>
</feature>
<evidence type="ECO:0000256" key="1">
    <source>
        <dbReference type="RuleBase" id="RU004003"/>
    </source>
</evidence>
<dbReference type="InterPro" id="IPR004846">
    <property type="entry name" value="T2SS/T3SS_dom"/>
</dbReference>
<evidence type="ECO:0000256" key="2">
    <source>
        <dbReference type="SAM" id="MobiDB-lite"/>
    </source>
</evidence>
<comment type="similarity">
    <text evidence="1">Belongs to the bacterial secretin family.</text>
</comment>
<proteinExistence type="inferred from homology"/>
<evidence type="ECO:0000259" key="3">
    <source>
        <dbReference type="Pfam" id="PF00263"/>
    </source>
</evidence>
<sequence>MTPVFQRLSGLILVVCAGMTGCAGQQQLSLPDTGAKEDSEWVAESFEGRVGEPLKKAPKKADAGPGVPTRDITARSAPETSTLPYLTPSLQLPRPVVGKRLPEEGAWLRKKRVTIVQSEPIPAPEALKMLYAEGINIATTVPLENYLYAGFGIENVRADIALRMILGSMGLDYDTDDENRVITILPMPSKTWYLTLGNRTATYISSSLSSGSSEDGGVSSSGERSVSVQEDLWARLGEELEVRMKIMLLDPGQTDDMGGETAQGNEMDPYSPKDIRYNQGEFSFAEKVIGRFSLNPETGAVFVQAPQWILDGLDTYIGRIRNQYDTVIGFQGQVLLVTTTQEKSEGLDLAAFGDFLSSNGLSFAWSHNPLGGITITEPTESSTVNVTLSDPDQIGTTRVGLINSSNSLRVFNNYLSSFGKVTVAQRPMISTTSGIPAEVSKFQVRYYNTVTQTTSTGDSGAAALGTENTLVPVEFGTLLRILPHYDPDKDIVRTRVVLQQKLNAGTQEQKQFLTLTAGEGFREVITEIPIVTHLDISGELLLRDGDLVVVGGQTEHTESDDDAGIMGTEKNRWLSPVTRTKKRSGQISTYFFALRVNVLRR</sequence>
<name>A0A450SAX0_9GAMM</name>
<dbReference type="EMBL" id="CAADEZ010000070">
    <property type="protein sequence ID" value="VFJ49349.1"/>
    <property type="molecule type" value="Genomic_DNA"/>
</dbReference>
<feature type="compositionally biased region" description="Basic and acidic residues" evidence="2">
    <location>
        <begin position="52"/>
        <end position="62"/>
    </location>
</feature>
<evidence type="ECO:0000313" key="4">
    <source>
        <dbReference type="EMBL" id="VFJ49349.1"/>
    </source>
</evidence>
<evidence type="ECO:0000313" key="6">
    <source>
        <dbReference type="EMBL" id="VFK07472.1"/>
    </source>
</evidence>
<dbReference type="GO" id="GO:0009306">
    <property type="term" value="P:protein secretion"/>
    <property type="evidence" value="ECO:0007669"/>
    <property type="project" value="InterPro"/>
</dbReference>
<organism evidence="4">
    <name type="scientific">Candidatus Kentrum sp. FM</name>
    <dbReference type="NCBI Taxonomy" id="2126340"/>
    <lineage>
        <taxon>Bacteria</taxon>
        <taxon>Pseudomonadati</taxon>
        <taxon>Pseudomonadota</taxon>
        <taxon>Gammaproteobacteria</taxon>
        <taxon>Candidatus Kentrum</taxon>
    </lineage>
</organism>
<dbReference type="AlphaFoldDB" id="A0A450SAX0"/>
<dbReference type="PROSITE" id="PS51257">
    <property type="entry name" value="PROKAR_LIPOPROTEIN"/>
    <property type="match status" value="1"/>
</dbReference>
<accession>A0A450SAX0</accession>
<dbReference type="EMBL" id="CAADFL010000041">
    <property type="protein sequence ID" value="VFK07472.1"/>
    <property type="molecule type" value="Genomic_DNA"/>
</dbReference>
<reference evidence="4" key="1">
    <citation type="submission" date="2019-02" db="EMBL/GenBank/DDBJ databases">
        <authorList>
            <person name="Gruber-Vodicka R. H."/>
            <person name="Seah K. B. B."/>
        </authorList>
    </citation>
    <scope>NUCLEOTIDE SEQUENCE</scope>
    <source>
        <strain evidence="4">BECK_BZ163</strain>
        <strain evidence="6">BECK_BZ164</strain>
        <strain evidence="5">BECK_BZ165</strain>
    </source>
</reference>
<dbReference type="EMBL" id="CAADFA010000323">
    <property type="protein sequence ID" value="VFJ62679.1"/>
    <property type="molecule type" value="Genomic_DNA"/>
</dbReference>
<evidence type="ECO:0000313" key="5">
    <source>
        <dbReference type="EMBL" id="VFJ62679.1"/>
    </source>
</evidence>